<dbReference type="eggNOG" id="COG2151">
    <property type="taxonomic scope" value="Bacteria"/>
</dbReference>
<dbReference type="InterPro" id="IPR052339">
    <property type="entry name" value="Fe-S_Maturation_MIP18"/>
</dbReference>
<gene>
    <name evidence="2" type="ORF">HMPREF9431_01630</name>
</gene>
<organism evidence="2 3">
    <name type="scientific">Segatella oulorum F0390</name>
    <dbReference type="NCBI Taxonomy" id="702438"/>
    <lineage>
        <taxon>Bacteria</taxon>
        <taxon>Pseudomonadati</taxon>
        <taxon>Bacteroidota</taxon>
        <taxon>Bacteroidia</taxon>
        <taxon>Bacteroidales</taxon>
        <taxon>Prevotellaceae</taxon>
        <taxon>Segatella</taxon>
    </lineage>
</organism>
<dbReference type="Gene3D" id="3.30.300.130">
    <property type="entry name" value="Fe-S cluster assembly (FSCA)"/>
    <property type="match status" value="1"/>
</dbReference>
<dbReference type="PANTHER" id="PTHR42831">
    <property type="entry name" value="FE-S PROTEIN MATURATION AUXILIARY FACTOR YITW"/>
    <property type="match status" value="1"/>
</dbReference>
<protein>
    <recommendedName>
        <fullName evidence="1">MIP18 family-like domain-containing protein</fullName>
    </recommendedName>
</protein>
<dbReference type="SUPFAM" id="SSF117916">
    <property type="entry name" value="Fe-S cluster assembly (FSCA) domain-like"/>
    <property type="match status" value="1"/>
</dbReference>
<dbReference type="HOGENOM" id="CLU_091588_2_0_10"/>
<name>G1WCS9_9BACT</name>
<dbReference type="Proteomes" id="UP000005141">
    <property type="component" value="Unassembled WGS sequence"/>
</dbReference>
<dbReference type="Pfam" id="PF01883">
    <property type="entry name" value="FeS_assembly_P"/>
    <property type="match status" value="1"/>
</dbReference>
<feature type="domain" description="MIP18 family-like" evidence="1">
    <location>
        <begin position="56"/>
        <end position="129"/>
    </location>
</feature>
<keyword evidence="3" id="KW-1185">Reference proteome</keyword>
<comment type="caution">
    <text evidence="2">The sequence shown here is derived from an EMBL/GenBank/DDBJ whole genome shotgun (WGS) entry which is preliminary data.</text>
</comment>
<dbReference type="PANTHER" id="PTHR42831:SF1">
    <property type="entry name" value="FE-S PROTEIN MATURATION AUXILIARY FACTOR YITW"/>
    <property type="match status" value="1"/>
</dbReference>
<proteinExistence type="predicted"/>
<dbReference type="AlphaFoldDB" id="G1WCS9"/>
<dbReference type="PATRIC" id="fig|702438.4.peg.1687"/>
<dbReference type="InterPro" id="IPR034904">
    <property type="entry name" value="FSCA_dom_sf"/>
</dbReference>
<reference evidence="2 3" key="1">
    <citation type="submission" date="2011-07" db="EMBL/GenBank/DDBJ databases">
        <title>The Genome Sequence of Prevotella oulorum F0390.</title>
        <authorList>
            <consortium name="The Broad Institute Genome Sequencing Platform"/>
            <consortium name="The Broad Institute Genome Sequencing Center for Infectious Disease"/>
            <person name="Earl A."/>
            <person name="Ward D."/>
            <person name="Feldgarden M."/>
            <person name="Gevers D."/>
            <person name="Izard J."/>
            <person name="Ganesan A."/>
            <person name="Baranova O.V."/>
            <person name="Blanton J.M."/>
            <person name="Tanner A.C."/>
            <person name="Dewhirst F.E."/>
            <person name="Young S.K."/>
            <person name="Zeng Q."/>
            <person name="Gargeya S."/>
            <person name="Fitzgerald M."/>
            <person name="Haas B."/>
            <person name="Abouelleil A."/>
            <person name="Alvarado L."/>
            <person name="Arachchi H.M."/>
            <person name="Berlin A."/>
            <person name="Brown A."/>
            <person name="Chapman S.B."/>
            <person name="Chen Z."/>
            <person name="Dunbar C."/>
            <person name="Freedman E."/>
            <person name="Gearin G."/>
            <person name="Gellesch M."/>
            <person name="Goldberg J."/>
            <person name="Griggs A."/>
            <person name="Gujja S."/>
            <person name="Heiman D."/>
            <person name="Howarth C."/>
            <person name="Larson L."/>
            <person name="Lui A."/>
            <person name="MacDonald P.J.P."/>
            <person name="Mehta T."/>
            <person name="Montmayeur A."/>
            <person name="Murphy C."/>
            <person name="Neiman D."/>
            <person name="Pearson M."/>
            <person name="Priest M."/>
            <person name="Roberts A."/>
            <person name="Saif S."/>
            <person name="Shea T."/>
            <person name="Shenoy N."/>
            <person name="Sisk P."/>
            <person name="Stolte C."/>
            <person name="Sykes S."/>
            <person name="Wortman J."/>
            <person name="Nusbaum C."/>
            <person name="Birren B."/>
        </authorList>
    </citation>
    <scope>NUCLEOTIDE SEQUENCE [LARGE SCALE GENOMIC DNA]</scope>
    <source>
        <strain evidence="2 3">F0390</strain>
    </source>
</reference>
<evidence type="ECO:0000313" key="3">
    <source>
        <dbReference type="Proteomes" id="UP000005141"/>
    </source>
</evidence>
<accession>G1WCS9</accession>
<sequence length="152" mass="17482">MFRGKKERMPKTTRGSWQHGGRQKYGAWLLLFHIICYLCNDNDSKNMTQEEKTKIEERIVDVLKTVYDPEIPVNIWDLGMIYKIDVKDDGNVDLDMTFTAPNCPAADFILEDVRTKVDSVEGVAATNVNLVFEPAWDQSMMTEEARVELGFE</sequence>
<dbReference type="InterPro" id="IPR002744">
    <property type="entry name" value="MIP18-like"/>
</dbReference>
<dbReference type="EMBL" id="ADGI01000052">
    <property type="protein sequence ID" value="EGV30429.1"/>
    <property type="molecule type" value="Genomic_DNA"/>
</dbReference>
<evidence type="ECO:0000313" key="2">
    <source>
        <dbReference type="EMBL" id="EGV30429.1"/>
    </source>
</evidence>
<evidence type="ECO:0000259" key="1">
    <source>
        <dbReference type="Pfam" id="PF01883"/>
    </source>
</evidence>